<dbReference type="SUPFAM" id="SSF49464">
    <property type="entry name" value="Carboxypeptidase regulatory domain-like"/>
    <property type="match status" value="3"/>
</dbReference>
<evidence type="ECO:0000256" key="1">
    <source>
        <dbReference type="ARBA" id="ARBA00022729"/>
    </source>
</evidence>
<dbReference type="PROSITE" id="PS50106">
    <property type="entry name" value="PDZ"/>
    <property type="match status" value="1"/>
</dbReference>
<reference evidence="4 5" key="1">
    <citation type="submission" date="2019-08" db="EMBL/GenBank/DDBJ databases">
        <title>Archangium and Cystobacter genomes.</title>
        <authorList>
            <person name="Chen I.-C.K."/>
            <person name="Wielgoss S."/>
        </authorList>
    </citation>
    <scope>NUCLEOTIDE SEQUENCE [LARGE SCALE GENOMIC DNA]</scope>
    <source>
        <strain evidence="4 5">Cbm 6</strain>
    </source>
</reference>
<name>A0ABY9XCD1_9BACT</name>
<dbReference type="InterPro" id="IPR008969">
    <property type="entry name" value="CarboxyPept-like_regulatory"/>
</dbReference>
<dbReference type="Proteomes" id="UP001611383">
    <property type="component" value="Chromosome"/>
</dbReference>
<dbReference type="Gene3D" id="2.30.42.10">
    <property type="match status" value="1"/>
</dbReference>
<keyword evidence="5" id="KW-1185">Reference proteome</keyword>
<evidence type="ECO:0000313" key="4">
    <source>
        <dbReference type="EMBL" id="WNG52998.1"/>
    </source>
</evidence>
<protein>
    <submittedName>
        <fullName evidence="4">PDZ domain-containing protein</fullName>
    </submittedName>
</protein>
<dbReference type="InterPro" id="IPR051417">
    <property type="entry name" value="SDr/BOS_complex"/>
</dbReference>
<dbReference type="Pfam" id="PF17820">
    <property type="entry name" value="PDZ_6"/>
    <property type="match status" value="1"/>
</dbReference>
<dbReference type="SUPFAM" id="SSF49452">
    <property type="entry name" value="Starch-binding domain-like"/>
    <property type="match status" value="4"/>
</dbReference>
<feature type="region of interest" description="Disordered" evidence="2">
    <location>
        <begin position="780"/>
        <end position="811"/>
    </location>
</feature>
<sequence>MVAALLSVAALLLLWLRPQRQEQTSGTVTLAARPSARPGHSDNASTRPPPRPTPPLDTPATLADGSFVVRVVASGAPVSRATVRAWAKGPDNSLGQPTWRRAGEGTTAEDGTLRLPAAPGLYLLTARAEGMAPARREVPRPTGESETEVELSLPAGVPLRGRTVAEGREGDPVPLAEVTLRPYTESRPSARAHALPEEVAVATSDERGRFGFTGLAPGRYELVAEAPGFSPRTLRFVSVPASGELVVGLWSASTLEGFVLGSDGQPAPDAEVRVLGGPSSFRTTTGAGGGFSLEVPGGTYWVIAHKGQQVGRAPGLIVVAPGETVRDLTVRLGASGHLSGTVTHGADARPVENVLLAVSPAGAGGELGRVRTDAAGHYALELPPGDYDVTVSAPGHTGTSREGLVVEANRHTVADFRLEGTASVEGTVSDARGGLLAGVAVRAGLMRGASGEEHFTRTDAAGAFVLEGLPVGTVLVRARQDSSAVWASRTVQLSTGARTRVDFTLSETGRVMGRVTQSSGAPLPEPALVRAMAKQGQGGVLDMGLTDTDAEGHYQLELPAGVYQLTAVLPGASYVFFNVDDPAVTVEAGATVTLDLTLLDERGLRGLVLEPSGAPSPHAVVVATQGGDFPFSITQQANGEGHFSFPPHGQPTTLTLQAYNTGRLSEPTPVTNGSSEQRLQLRPAATLRGRVVAARNGPPPSGFSLRLLNADGSVPEWARDAQRTFPGNEFLMTDAPAWPLRVSVRTTDGRTGETQVTLSPGQRADVEVLLTGGASSISGRTVWSDSGEPAQGVGVSLDHPPSTRADTYTGPDGRFRLDEVTPGSHTVQLLATGGTPEARPVTVATSEAVDLGDIRVTPRKADKGSVGAGFSEARGQVSFAWLTPEGPAARAGVRVGDLLLAVDGLVVRNRLEADSRTKGPPGSPVQVTVRRSGGAEQTLRITRAD</sequence>
<dbReference type="SMART" id="SM00228">
    <property type="entry name" value="PDZ"/>
    <property type="match status" value="1"/>
</dbReference>
<keyword evidence="1" id="KW-0732">Signal</keyword>
<dbReference type="InterPro" id="IPR013784">
    <property type="entry name" value="Carb-bd-like_fold"/>
</dbReference>
<proteinExistence type="predicted"/>
<dbReference type="InterPro" id="IPR001478">
    <property type="entry name" value="PDZ"/>
</dbReference>
<feature type="region of interest" description="Disordered" evidence="2">
    <location>
        <begin position="913"/>
        <end position="945"/>
    </location>
</feature>
<dbReference type="Gene3D" id="2.60.40.1120">
    <property type="entry name" value="Carboxypeptidase-like, regulatory domain"/>
    <property type="match status" value="7"/>
</dbReference>
<dbReference type="Pfam" id="PF13620">
    <property type="entry name" value="CarboxypepD_reg"/>
    <property type="match status" value="6"/>
</dbReference>
<accession>A0ABY9XCD1</accession>
<feature type="region of interest" description="Disordered" evidence="2">
    <location>
        <begin position="131"/>
        <end position="150"/>
    </location>
</feature>
<evidence type="ECO:0000313" key="5">
    <source>
        <dbReference type="Proteomes" id="UP001611383"/>
    </source>
</evidence>
<organism evidence="4 5">
    <name type="scientific">Archangium minus</name>
    <dbReference type="NCBI Taxonomy" id="83450"/>
    <lineage>
        <taxon>Bacteria</taxon>
        <taxon>Pseudomonadati</taxon>
        <taxon>Myxococcota</taxon>
        <taxon>Myxococcia</taxon>
        <taxon>Myxococcales</taxon>
        <taxon>Cystobacterineae</taxon>
        <taxon>Archangiaceae</taxon>
        <taxon>Archangium</taxon>
    </lineage>
</organism>
<dbReference type="PANTHER" id="PTHR23303:SF14">
    <property type="entry name" value="BOS COMPLEX SUBUNIT NOMO1-RELATED"/>
    <property type="match status" value="1"/>
</dbReference>
<feature type="compositionally biased region" description="Pro residues" evidence="2">
    <location>
        <begin position="47"/>
        <end position="57"/>
    </location>
</feature>
<dbReference type="EMBL" id="CP043494">
    <property type="protein sequence ID" value="WNG52998.1"/>
    <property type="molecule type" value="Genomic_DNA"/>
</dbReference>
<evidence type="ECO:0000259" key="3">
    <source>
        <dbReference type="PROSITE" id="PS50106"/>
    </source>
</evidence>
<dbReference type="InterPro" id="IPR041489">
    <property type="entry name" value="PDZ_6"/>
</dbReference>
<dbReference type="InterPro" id="IPR036034">
    <property type="entry name" value="PDZ_sf"/>
</dbReference>
<dbReference type="SUPFAM" id="SSF50156">
    <property type="entry name" value="PDZ domain-like"/>
    <property type="match status" value="1"/>
</dbReference>
<gene>
    <name evidence="4" type="ORF">F0U60_48055</name>
</gene>
<feature type="domain" description="PDZ" evidence="3">
    <location>
        <begin position="855"/>
        <end position="909"/>
    </location>
</feature>
<evidence type="ECO:0000256" key="2">
    <source>
        <dbReference type="SAM" id="MobiDB-lite"/>
    </source>
</evidence>
<dbReference type="PANTHER" id="PTHR23303">
    <property type="entry name" value="CARBOXYPEPTIDASE REGULATORY REGION-CONTAINING"/>
    <property type="match status" value="1"/>
</dbReference>
<feature type="region of interest" description="Disordered" evidence="2">
    <location>
        <begin position="23"/>
        <end position="61"/>
    </location>
</feature>